<evidence type="ECO:0000313" key="2">
    <source>
        <dbReference type="Proteomes" id="UP000187338"/>
    </source>
</evidence>
<organism evidence="1 2">
    <name type="scientific">Carboxydothermus islandicus</name>
    <dbReference type="NCBI Taxonomy" id="661089"/>
    <lineage>
        <taxon>Bacteria</taxon>
        <taxon>Bacillati</taxon>
        <taxon>Bacillota</taxon>
        <taxon>Clostridia</taxon>
        <taxon>Thermoanaerobacterales</taxon>
        <taxon>Thermoanaerobacteraceae</taxon>
        <taxon>Carboxydothermus</taxon>
    </lineage>
</organism>
<keyword evidence="1" id="KW-0808">Transferase</keyword>
<dbReference type="EMBL" id="BDJL01000142">
    <property type="protein sequence ID" value="GAV26418.1"/>
    <property type="molecule type" value="Genomic_DNA"/>
</dbReference>
<feature type="non-terminal residue" evidence="1">
    <location>
        <position position="57"/>
    </location>
</feature>
<accession>A0A1L8D5I3</accession>
<proteinExistence type="predicted"/>
<dbReference type="AlphaFoldDB" id="A0A1L8D5I3"/>
<evidence type="ECO:0000313" key="1">
    <source>
        <dbReference type="EMBL" id="GAV26418.1"/>
    </source>
</evidence>
<gene>
    <name evidence="1" type="ORF">ciss_23510</name>
</gene>
<reference evidence="2" key="1">
    <citation type="submission" date="2016-12" db="EMBL/GenBank/DDBJ databases">
        <title>Draft Genome Sequences od Carboxydothermus pertinax and islandicus, Hydrogenogenic Carboxydotrophic Bacteria.</title>
        <authorList>
            <person name="Fukuyama Y."/>
            <person name="Ohmae K."/>
            <person name="Yoneda Y."/>
            <person name="Yoshida T."/>
            <person name="Sako Y."/>
        </authorList>
    </citation>
    <scope>NUCLEOTIDE SEQUENCE [LARGE SCALE GENOMIC DNA]</scope>
    <source>
        <strain evidence="2">SET</strain>
    </source>
</reference>
<dbReference type="GO" id="GO:0016301">
    <property type="term" value="F:kinase activity"/>
    <property type="evidence" value="ECO:0007669"/>
    <property type="project" value="UniProtKB-KW"/>
</dbReference>
<keyword evidence="2" id="KW-1185">Reference proteome</keyword>
<protein>
    <submittedName>
        <fullName evidence="1">Kinase</fullName>
    </submittedName>
</protein>
<comment type="caution">
    <text evidence="1">The sequence shown here is derived from an EMBL/GenBank/DDBJ whole genome shotgun (WGS) entry which is preliminary data.</text>
</comment>
<sequence length="57" mass="6097">MKVKAYVCGTAGELVQGSIGGKDFLLTAPVNLGNVVEVSVSEKLEIPEDRPKIKRLV</sequence>
<dbReference type="STRING" id="661089.ciss_23510"/>
<keyword evidence="1" id="KW-0418">Kinase</keyword>
<name>A0A1L8D5I3_9THEO</name>
<dbReference type="Proteomes" id="UP000187338">
    <property type="component" value="Unassembled WGS sequence"/>
</dbReference>